<dbReference type="EMBL" id="AFCO01002105">
    <property type="protein sequence ID" value="EHC47252.1"/>
    <property type="molecule type" value="Genomic_DNA"/>
</dbReference>
<organism evidence="1 2">
    <name type="scientific">Salmonella enterica subsp. enterica serovar Inverness str. R8-3668</name>
    <dbReference type="NCBI Taxonomy" id="913075"/>
    <lineage>
        <taxon>Bacteria</taxon>
        <taxon>Pseudomonadati</taxon>
        <taxon>Pseudomonadota</taxon>
        <taxon>Gammaproteobacteria</taxon>
        <taxon>Enterobacterales</taxon>
        <taxon>Enterobacteriaceae</taxon>
        <taxon>Salmonella</taxon>
    </lineage>
</organism>
<dbReference type="BioCyc" id="SENT913075:G120P-4729-MONOMER"/>
<proteinExistence type="predicted"/>
<evidence type="ECO:0000313" key="1">
    <source>
        <dbReference type="EMBL" id="EHC47252.1"/>
    </source>
</evidence>
<dbReference type="Proteomes" id="UP000003532">
    <property type="component" value="Unassembled WGS sequence"/>
</dbReference>
<gene>
    <name evidence="1" type="ORF">LTSEINV_6393</name>
</gene>
<sequence length="39" mass="4569">MKSEETFEVPIDPSRLVANRFDPYAFTILRQEIQQALSQ</sequence>
<comment type="caution">
    <text evidence="1">The sequence shown here is derived from an EMBL/GenBank/DDBJ whole genome shotgun (WGS) entry which is preliminary data.</text>
</comment>
<accession>G5NML4</accession>
<evidence type="ECO:0000313" key="2">
    <source>
        <dbReference type="Proteomes" id="UP000003532"/>
    </source>
</evidence>
<name>G5NML4_SALET</name>
<reference evidence="1 2" key="1">
    <citation type="journal article" date="2011" name="BMC Genomics">
        <title>Genome sequencing reveals diversification of virulence factor content and possible host adaptation in distinct subpopulations of Salmonella enterica.</title>
        <authorList>
            <person name="den Bakker H.C."/>
            <person name="Moreno Switt A.I."/>
            <person name="Govoni G."/>
            <person name="Cummings C.A."/>
            <person name="Ranieri M.L."/>
            <person name="Degoricija L."/>
            <person name="Hoelzer K."/>
            <person name="Rodriguez-Rivera L.D."/>
            <person name="Brown S."/>
            <person name="Bolchacova E."/>
            <person name="Furtado M.R."/>
            <person name="Wiedmann M."/>
        </authorList>
    </citation>
    <scope>NUCLEOTIDE SEQUENCE [LARGE SCALE GENOMIC DNA]</scope>
    <source>
        <strain evidence="1 2">R8-3668</strain>
    </source>
</reference>
<protein>
    <submittedName>
        <fullName evidence="1">Uncharacterized protein</fullName>
    </submittedName>
</protein>
<dbReference type="PATRIC" id="fig|913075.3.peg.5113"/>
<dbReference type="AlphaFoldDB" id="G5NML4"/>